<sequence>MLQNNNTMKGIYPLPLFKDFDRYSPKYHFFKSILLGQVHDPIPWDDLVACLKTKPSRRGACWFGGKGIFALMFLKAYLNVSDRQLLGRYNPDWSLQYFCGKVLADNQQIKEMTNMTRILLKNTVNGKKYRRFLSVTGSMMSTTAMYF</sequence>
<reference evidence="2 3" key="1">
    <citation type="submission" date="2014-04" db="EMBL/GenBank/DDBJ databases">
        <title>Characterization and application of a salt tolerant electro-active bacterium.</title>
        <authorList>
            <person name="Yang L."/>
            <person name="Wei S."/>
            <person name="Tay Q.X.M."/>
        </authorList>
    </citation>
    <scope>NUCLEOTIDE SEQUENCE [LARGE SCALE GENOMIC DNA]</scope>
    <source>
        <strain evidence="2 3">LY1</strain>
    </source>
</reference>
<protein>
    <recommendedName>
        <fullName evidence="1">Transposase InsH N-terminal domain-containing protein</fullName>
    </recommendedName>
</protein>
<accession>A0A074L0N4</accession>
<dbReference type="Proteomes" id="UP000027821">
    <property type="component" value="Unassembled WGS sequence"/>
</dbReference>
<name>A0A074L0N4_9BACT</name>
<evidence type="ECO:0000259" key="1">
    <source>
        <dbReference type="Pfam" id="PF05598"/>
    </source>
</evidence>
<dbReference type="InterPro" id="IPR008490">
    <property type="entry name" value="Transposase_InsH_N"/>
</dbReference>
<organism evidence="2 3">
    <name type="scientific">Anditalea andensis</name>
    <dbReference type="NCBI Taxonomy" id="1048983"/>
    <lineage>
        <taxon>Bacteria</taxon>
        <taxon>Pseudomonadati</taxon>
        <taxon>Bacteroidota</taxon>
        <taxon>Cytophagia</taxon>
        <taxon>Cytophagales</taxon>
        <taxon>Cytophagaceae</taxon>
        <taxon>Anditalea</taxon>
    </lineage>
</organism>
<dbReference type="eggNOG" id="COG3039">
    <property type="taxonomic scope" value="Bacteria"/>
</dbReference>
<dbReference type="Pfam" id="PF05598">
    <property type="entry name" value="DUF772"/>
    <property type="match status" value="1"/>
</dbReference>
<evidence type="ECO:0000313" key="3">
    <source>
        <dbReference type="Proteomes" id="UP000027821"/>
    </source>
</evidence>
<dbReference type="EMBL" id="JMIH01000022">
    <property type="protein sequence ID" value="KEO73423.1"/>
    <property type="molecule type" value="Genomic_DNA"/>
</dbReference>
<evidence type="ECO:0000313" key="2">
    <source>
        <dbReference type="EMBL" id="KEO73423.1"/>
    </source>
</evidence>
<feature type="domain" description="Transposase InsH N-terminal" evidence="1">
    <location>
        <begin position="34"/>
        <end position="106"/>
    </location>
</feature>
<dbReference type="AlphaFoldDB" id="A0A074L0N4"/>
<dbReference type="OrthoDB" id="1454687at2"/>
<keyword evidence="3" id="KW-1185">Reference proteome</keyword>
<gene>
    <name evidence="2" type="ORF">EL17_13875</name>
</gene>
<comment type="caution">
    <text evidence="2">The sequence shown here is derived from an EMBL/GenBank/DDBJ whole genome shotgun (WGS) entry which is preliminary data.</text>
</comment>
<proteinExistence type="predicted"/>